<dbReference type="Proteomes" id="UP001176961">
    <property type="component" value="Unassembled WGS sequence"/>
</dbReference>
<dbReference type="AlphaFoldDB" id="A0AA36HB00"/>
<evidence type="ECO:0000256" key="1">
    <source>
        <dbReference type="SAM" id="MobiDB-lite"/>
    </source>
</evidence>
<comment type="caution">
    <text evidence="2">The sequence shown here is derived from an EMBL/GenBank/DDBJ whole genome shotgun (WGS) entry which is preliminary data.</text>
</comment>
<feature type="region of interest" description="Disordered" evidence="1">
    <location>
        <begin position="61"/>
        <end position="137"/>
    </location>
</feature>
<gene>
    <name evidence="2" type="ORF">CYNAS_LOCUS18696</name>
</gene>
<organism evidence="2 3">
    <name type="scientific">Cylicocyclus nassatus</name>
    <name type="common">Nematode worm</name>
    <dbReference type="NCBI Taxonomy" id="53992"/>
    <lineage>
        <taxon>Eukaryota</taxon>
        <taxon>Metazoa</taxon>
        <taxon>Ecdysozoa</taxon>
        <taxon>Nematoda</taxon>
        <taxon>Chromadorea</taxon>
        <taxon>Rhabditida</taxon>
        <taxon>Rhabditina</taxon>
        <taxon>Rhabditomorpha</taxon>
        <taxon>Strongyloidea</taxon>
        <taxon>Strongylidae</taxon>
        <taxon>Cylicocyclus</taxon>
    </lineage>
</organism>
<accession>A0AA36HB00</accession>
<evidence type="ECO:0000313" key="2">
    <source>
        <dbReference type="EMBL" id="CAJ0606713.1"/>
    </source>
</evidence>
<reference evidence="2" key="1">
    <citation type="submission" date="2023-07" db="EMBL/GenBank/DDBJ databases">
        <authorList>
            <consortium name="CYATHOMIX"/>
        </authorList>
    </citation>
    <scope>NUCLEOTIDE SEQUENCE</scope>
    <source>
        <strain evidence="2">N/A</strain>
    </source>
</reference>
<dbReference type="EMBL" id="CATQJL010000316">
    <property type="protein sequence ID" value="CAJ0606713.1"/>
    <property type="molecule type" value="Genomic_DNA"/>
</dbReference>
<protein>
    <submittedName>
        <fullName evidence="2">Uncharacterized protein</fullName>
    </submittedName>
</protein>
<proteinExistence type="predicted"/>
<keyword evidence="3" id="KW-1185">Reference proteome</keyword>
<sequence length="137" mass="16229">MGDDGRQAPQDTCEDLHEEEVFAEEMAPAQPESLRLDRRDLRSILEAIRVTDPRLNEFLESVKRKEESTSRKRKAAPPPSFRKQEAAWPPAFRSFQYETEGPSSFPSYDSRFKTHHGYQPYFERNRMRRQEYSPPHR</sequence>
<feature type="compositionally biased region" description="Basic and acidic residues" evidence="1">
    <location>
        <begin position="61"/>
        <end position="70"/>
    </location>
</feature>
<name>A0AA36HB00_CYLNA</name>
<evidence type="ECO:0000313" key="3">
    <source>
        <dbReference type="Proteomes" id="UP001176961"/>
    </source>
</evidence>